<dbReference type="Pfam" id="PF13639">
    <property type="entry name" value="zf-RING_2"/>
    <property type="match status" value="1"/>
</dbReference>
<keyword evidence="7" id="KW-0805">Transcription regulation</keyword>
<feature type="compositionally biased region" description="Basic and acidic residues" evidence="10">
    <location>
        <begin position="111"/>
        <end position="124"/>
    </location>
</feature>
<protein>
    <recommendedName>
        <fullName evidence="2">RING-type E3 ubiquitin transferase</fullName>
        <ecNumber evidence="2">2.3.2.27</ecNumber>
    </recommendedName>
</protein>
<dbReference type="Gene3D" id="3.30.40.10">
    <property type="entry name" value="Zinc/RING finger domain, C3HC4 (zinc finger)"/>
    <property type="match status" value="1"/>
</dbReference>
<dbReference type="GO" id="GO:0000209">
    <property type="term" value="P:protein polyubiquitination"/>
    <property type="evidence" value="ECO:0007669"/>
    <property type="project" value="TreeGrafter"/>
</dbReference>
<keyword evidence="6" id="KW-0862">Zinc</keyword>
<evidence type="ECO:0000313" key="12">
    <source>
        <dbReference type="EMBL" id="PKU45206.1"/>
    </source>
</evidence>
<evidence type="ECO:0000256" key="2">
    <source>
        <dbReference type="ARBA" id="ARBA00012483"/>
    </source>
</evidence>
<evidence type="ECO:0000256" key="6">
    <source>
        <dbReference type="ARBA" id="ARBA00022833"/>
    </source>
</evidence>
<dbReference type="SUPFAM" id="SSF57850">
    <property type="entry name" value="RING/U-box"/>
    <property type="match status" value="1"/>
</dbReference>
<evidence type="ECO:0000256" key="9">
    <source>
        <dbReference type="PROSITE-ProRule" id="PRU00175"/>
    </source>
</evidence>
<dbReference type="GO" id="GO:0008270">
    <property type="term" value="F:zinc ion binding"/>
    <property type="evidence" value="ECO:0007669"/>
    <property type="project" value="UniProtKB-KW"/>
</dbReference>
<dbReference type="InterPro" id="IPR001841">
    <property type="entry name" value="Znf_RING"/>
</dbReference>
<dbReference type="PANTHER" id="PTHR46077:SF1">
    <property type="entry name" value="TOP1 BINDING ARGININE_SERINE RICH PROTEIN, E3 UBIQUITIN LIGASE"/>
    <property type="match status" value="1"/>
</dbReference>
<dbReference type="EMBL" id="KZ505774">
    <property type="protein sequence ID" value="PKU45206.1"/>
    <property type="molecule type" value="Genomic_DNA"/>
</dbReference>
<dbReference type="PANTHER" id="PTHR46077">
    <property type="entry name" value="E3 UBIQUITIN-PROTEIN LIGASE TOPORS"/>
    <property type="match status" value="1"/>
</dbReference>
<evidence type="ECO:0000259" key="11">
    <source>
        <dbReference type="PROSITE" id="PS50089"/>
    </source>
</evidence>
<keyword evidence="3" id="KW-0808">Transferase</keyword>
<proteinExistence type="predicted"/>
<dbReference type="AlphaFoldDB" id="A0A2I0UGN5"/>
<reference evidence="13" key="2">
    <citation type="submission" date="2017-12" db="EMBL/GenBank/DDBJ databases">
        <title>Genome sequence of the Bar-tailed Godwit (Limosa lapponica baueri).</title>
        <authorList>
            <person name="Lima N.C.B."/>
            <person name="Parody-Merino A.M."/>
            <person name="Battley P.F."/>
            <person name="Fidler A.E."/>
            <person name="Prosdocimi F."/>
        </authorList>
    </citation>
    <scope>NUCLEOTIDE SEQUENCE [LARGE SCALE GENOMIC DNA]</scope>
</reference>
<dbReference type="GO" id="GO:0006513">
    <property type="term" value="P:protein monoubiquitination"/>
    <property type="evidence" value="ECO:0007669"/>
    <property type="project" value="TreeGrafter"/>
</dbReference>
<dbReference type="EC" id="2.3.2.27" evidence="2"/>
<feature type="region of interest" description="Disordered" evidence="10">
    <location>
        <begin position="102"/>
        <end position="146"/>
    </location>
</feature>
<keyword evidence="13" id="KW-1185">Reference proteome</keyword>
<feature type="domain" description="RING-type" evidence="11">
    <location>
        <begin position="15"/>
        <end position="54"/>
    </location>
</feature>
<keyword evidence="8" id="KW-0804">Transcription</keyword>
<comment type="catalytic activity">
    <reaction evidence="1">
        <text>S-ubiquitinyl-[E2 ubiquitin-conjugating enzyme]-L-cysteine + [acceptor protein]-L-lysine = [E2 ubiquitin-conjugating enzyme]-L-cysteine + N(6)-ubiquitinyl-[acceptor protein]-L-lysine.</text>
        <dbReference type="EC" id="2.3.2.27"/>
    </reaction>
</comment>
<keyword evidence="4" id="KW-0479">Metal-binding</keyword>
<keyword evidence="5 9" id="KW-0863">Zinc-finger</keyword>
<dbReference type="GO" id="GO:0061630">
    <property type="term" value="F:ubiquitin protein ligase activity"/>
    <property type="evidence" value="ECO:0007669"/>
    <property type="project" value="UniProtKB-EC"/>
</dbReference>
<dbReference type="SMART" id="SM00184">
    <property type="entry name" value="RING"/>
    <property type="match status" value="1"/>
</dbReference>
<dbReference type="PROSITE" id="PS50089">
    <property type="entry name" value="ZF_RING_2"/>
    <property type="match status" value="1"/>
</dbReference>
<evidence type="ECO:0000256" key="10">
    <source>
        <dbReference type="SAM" id="MobiDB-lite"/>
    </source>
</evidence>
<accession>A0A2I0UGN5</accession>
<reference evidence="13" key="1">
    <citation type="submission" date="2017-11" db="EMBL/GenBank/DDBJ databases">
        <authorList>
            <person name="Lima N.C."/>
            <person name="Parody-Merino A.M."/>
            <person name="Battley P.F."/>
            <person name="Fidler A.E."/>
            <person name="Prosdocimi F."/>
        </authorList>
    </citation>
    <scope>NUCLEOTIDE SEQUENCE [LARGE SCALE GENOMIC DNA]</scope>
</reference>
<evidence type="ECO:0000256" key="8">
    <source>
        <dbReference type="ARBA" id="ARBA00023163"/>
    </source>
</evidence>
<evidence type="ECO:0000256" key="1">
    <source>
        <dbReference type="ARBA" id="ARBA00000900"/>
    </source>
</evidence>
<gene>
    <name evidence="12" type="ORF">llap_4507</name>
</gene>
<dbReference type="PROSITE" id="PS00518">
    <property type="entry name" value="ZF_RING_1"/>
    <property type="match status" value="1"/>
</dbReference>
<dbReference type="OrthoDB" id="9218395at2759"/>
<evidence type="ECO:0000256" key="3">
    <source>
        <dbReference type="ARBA" id="ARBA00022679"/>
    </source>
</evidence>
<evidence type="ECO:0000256" key="5">
    <source>
        <dbReference type="ARBA" id="ARBA00022771"/>
    </source>
</evidence>
<name>A0A2I0UGN5_LIMLA</name>
<organism evidence="12 13">
    <name type="scientific">Limosa lapponica baueri</name>
    <dbReference type="NCBI Taxonomy" id="1758121"/>
    <lineage>
        <taxon>Eukaryota</taxon>
        <taxon>Metazoa</taxon>
        <taxon>Chordata</taxon>
        <taxon>Craniata</taxon>
        <taxon>Vertebrata</taxon>
        <taxon>Euteleostomi</taxon>
        <taxon>Archelosauria</taxon>
        <taxon>Archosauria</taxon>
        <taxon>Dinosauria</taxon>
        <taxon>Saurischia</taxon>
        <taxon>Theropoda</taxon>
        <taxon>Coelurosauria</taxon>
        <taxon>Aves</taxon>
        <taxon>Neognathae</taxon>
        <taxon>Neoaves</taxon>
        <taxon>Charadriiformes</taxon>
        <taxon>Scolopacidae</taxon>
        <taxon>Limosa</taxon>
    </lineage>
</organism>
<sequence length="175" mass="19783">MQWAGQSEAVSDASCSICMGTMCNTVCVPVCFHRFCFGCIWRWASRRPTCPLCRQPFDHVLHIVRAENYYRQYAISPSAGRRRSMARNRVLSRSPQQRYDLRRRLTNGRPAVERRGPEGRDGAVRGDAAPGLPNAPSQPVAGERPNSTAVRPYLRMILVLFVRPLPTGLLERRGQ</sequence>
<dbReference type="InterPro" id="IPR013083">
    <property type="entry name" value="Znf_RING/FYVE/PHD"/>
</dbReference>
<evidence type="ECO:0000256" key="7">
    <source>
        <dbReference type="ARBA" id="ARBA00023015"/>
    </source>
</evidence>
<dbReference type="InterPro" id="IPR017907">
    <property type="entry name" value="Znf_RING_CS"/>
</dbReference>
<evidence type="ECO:0000256" key="4">
    <source>
        <dbReference type="ARBA" id="ARBA00022723"/>
    </source>
</evidence>
<evidence type="ECO:0000313" key="13">
    <source>
        <dbReference type="Proteomes" id="UP000233556"/>
    </source>
</evidence>
<dbReference type="Proteomes" id="UP000233556">
    <property type="component" value="Unassembled WGS sequence"/>
</dbReference>